<protein>
    <submittedName>
        <fullName evidence="5">FAD/NAD(P)-binding domain-containing protein</fullName>
    </submittedName>
</protein>
<dbReference type="InterPro" id="IPR023753">
    <property type="entry name" value="FAD/NAD-binding_dom"/>
</dbReference>
<feature type="domain" description="FAD/NAD(P)-binding" evidence="4">
    <location>
        <begin position="6"/>
        <end position="150"/>
    </location>
</feature>
<dbReference type="Pfam" id="PF07992">
    <property type="entry name" value="Pyr_redox_2"/>
    <property type="match status" value="1"/>
</dbReference>
<dbReference type="GO" id="GO:0016491">
    <property type="term" value="F:oxidoreductase activity"/>
    <property type="evidence" value="ECO:0007669"/>
    <property type="project" value="UniProtKB-KW"/>
</dbReference>
<dbReference type="AlphaFoldDB" id="A0A9P4IPX0"/>
<evidence type="ECO:0000313" key="6">
    <source>
        <dbReference type="Proteomes" id="UP000799772"/>
    </source>
</evidence>
<dbReference type="OrthoDB" id="10260355at2759"/>
<evidence type="ECO:0000256" key="1">
    <source>
        <dbReference type="ARBA" id="ARBA00009333"/>
    </source>
</evidence>
<dbReference type="GO" id="GO:0097237">
    <property type="term" value="P:cellular response to toxic substance"/>
    <property type="evidence" value="ECO:0007669"/>
    <property type="project" value="UniProtKB-ARBA"/>
</dbReference>
<evidence type="ECO:0000256" key="3">
    <source>
        <dbReference type="ARBA" id="ARBA00023002"/>
    </source>
</evidence>
<keyword evidence="3" id="KW-0560">Oxidoreductase</keyword>
<comment type="caution">
    <text evidence="5">The sequence shown here is derived from an EMBL/GenBank/DDBJ whole genome shotgun (WGS) entry which is preliminary data.</text>
</comment>
<evidence type="ECO:0000256" key="2">
    <source>
        <dbReference type="ARBA" id="ARBA00022630"/>
    </source>
</evidence>
<dbReference type="PRINTS" id="PR00368">
    <property type="entry name" value="FADPNR"/>
</dbReference>
<keyword evidence="2" id="KW-0285">Flavoprotein</keyword>
<evidence type="ECO:0000259" key="4">
    <source>
        <dbReference type="Pfam" id="PF07992"/>
    </source>
</evidence>
<dbReference type="InterPro" id="IPR050097">
    <property type="entry name" value="Ferredoxin-NADP_redctase_2"/>
</dbReference>
<gene>
    <name evidence="5" type="ORF">NA57DRAFT_63348</name>
</gene>
<sequence>MTSKIYDCLVVGGGPAGLTAAATLVRLRRSAVVFDSKAYRNAGAHAMHMVPGFDHADPKDFRKIAREQLLSRYKTIEFQEGNVVSAAQVELGDDTGAAFELRDENGRTWRGKKVILATGSIDVMPEDIEGYKENWPHHIYQCPFCDGLEDSGHSVGILGFPSPMYQTYGFAGLRFDDRVIIFMNGDSPSDEPTFGALRTLEALGARVEKRRVRRIIDNGPGPANGISVELEGGEKVRCGMMFHHPRTVNRANNLFDQLGIERAPVNEAMEIGGEVALKDQFNQTSVKGIFAAGDTTTPYKSVAQAISSGNIAAVGACMTLAMEEGAKALAAKS</sequence>
<organism evidence="5 6">
    <name type="scientific">Rhizodiscina lignyota</name>
    <dbReference type="NCBI Taxonomy" id="1504668"/>
    <lineage>
        <taxon>Eukaryota</taxon>
        <taxon>Fungi</taxon>
        <taxon>Dikarya</taxon>
        <taxon>Ascomycota</taxon>
        <taxon>Pezizomycotina</taxon>
        <taxon>Dothideomycetes</taxon>
        <taxon>Pleosporomycetidae</taxon>
        <taxon>Aulographales</taxon>
        <taxon>Rhizodiscinaceae</taxon>
        <taxon>Rhizodiscina</taxon>
    </lineage>
</organism>
<comment type="similarity">
    <text evidence="1">Belongs to the class-II pyridine nucleotide-disulfide oxidoreductase family.</text>
</comment>
<name>A0A9P4IPX0_9PEZI</name>
<keyword evidence="6" id="KW-1185">Reference proteome</keyword>
<accession>A0A9P4IPX0</accession>
<reference evidence="5" key="1">
    <citation type="journal article" date="2020" name="Stud. Mycol.">
        <title>101 Dothideomycetes genomes: a test case for predicting lifestyles and emergence of pathogens.</title>
        <authorList>
            <person name="Haridas S."/>
            <person name="Albert R."/>
            <person name="Binder M."/>
            <person name="Bloem J."/>
            <person name="Labutti K."/>
            <person name="Salamov A."/>
            <person name="Andreopoulos B."/>
            <person name="Baker S."/>
            <person name="Barry K."/>
            <person name="Bills G."/>
            <person name="Bluhm B."/>
            <person name="Cannon C."/>
            <person name="Castanera R."/>
            <person name="Culley D."/>
            <person name="Daum C."/>
            <person name="Ezra D."/>
            <person name="Gonzalez J."/>
            <person name="Henrissat B."/>
            <person name="Kuo A."/>
            <person name="Liang C."/>
            <person name="Lipzen A."/>
            <person name="Lutzoni F."/>
            <person name="Magnuson J."/>
            <person name="Mondo S."/>
            <person name="Nolan M."/>
            <person name="Ohm R."/>
            <person name="Pangilinan J."/>
            <person name="Park H.-J."/>
            <person name="Ramirez L."/>
            <person name="Alfaro M."/>
            <person name="Sun H."/>
            <person name="Tritt A."/>
            <person name="Yoshinaga Y."/>
            <person name="Zwiers L.-H."/>
            <person name="Turgeon B."/>
            <person name="Goodwin S."/>
            <person name="Spatafora J."/>
            <person name="Crous P."/>
            <person name="Grigoriev I."/>
        </authorList>
    </citation>
    <scope>NUCLEOTIDE SEQUENCE</scope>
    <source>
        <strain evidence="5">CBS 133067</strain>
    </source>
</reference>
<dbReference type="PRINTS" id="PR00469">
    <property type="entry name" value="PNDRDTASEII"/>
</dbReference>
<dbReference type="EMBL" id="ML978122">
    <property type="protein sequence ID" value="KAF2102377.1"/>
    <property type="molecule type" value="Genomic_DNA"/>
</dbReference>
<dbReference type="Proteomes" id="UP000799772">
    <property type="component" value="Unassembled WGS sequence"/>
</dbReference>
<dbReference type="InterPro" id="IPR036188">
    <property type="entry name" value="FAD/NAD-bd_sf"/>
</dbReference>
<evidence type="ECO:0000313" key="5">
    <source>
        <dbReference type="EMBL" id="KAF2102377.1"/>
    </source>
</evidence>
<dbReference type="Gene3D" id="3.50.50.60">
    <property type="entry name" value="FAD/NAD(P)-binding domain"/>
    <property type="match status" value="2"/>
</dbReference>
<proteinExistence type="inferred from homology"/>
<dbReference type="PANTHER" id="PTHR48105">
    <property type="entry name" value="THIOREDOXIN REDUCTASE 1-RELATED-RELATED"/>
    <property type="match status" value="1"/>
</dbReference>
<dbReference type="SUPFAM" id="SSF51905">
    <property type="entry name" value="FAD/NAD(P)-binding domain"/>
    <property type="match status" value="1"/>
</dbReference>